<feature type="region of interest" description="Disordered" evidence="1">
    <location>
        <begin position="31"/>
        <end position="143"/>
    </location>
</feature>
<comment type="caution">
    <text evidence="2">The sequence shown here is derived from an EMBL/GenBank/DDBJ whole genome shotgun (WGS) entry which is preliminary data.</text>
</comment>
<evidence type="ECO:0000256" key="1">
    <source>
        <dbReference type="SAM" id="MobiDB-lite"/>
    </source>
</evidence>
<evidence type="ECO:0000313" key="2">
    <source>
        <dbReference type="EMBL" id="KAL1123663.1"/>
    </source>
</evidence>
<name>A0ABD0Y8H7_9HEMI</name>
<accession>A0ABD0Y8H7</accession>
<protein>
    <submittedName>
        <fullName evidence="2">Uncharacterized protein</fullName>
    </submittedName>
</protein>
<sequence length="210" mass="24026">MASKRRNIRSKRRKKVLIVFYRRKLETCQREEDRLTEVKALSTPEDLILPDVRMPKEQEERRQGERENAKEGERWSGGRAEKSEIHRNRKREGKERERRSRGRGEKSEIDRNRKREGKEREREMEQREMGGSGAVGEGGGGRRYPAGCSNVTGSGCPRYTQAHRGAATRGKHARAPDVEVRSGNVGPLAAEVAHYRHHHGAAARPPHHLT</sequence>
<feature type="compositionally biased region" description="Basic and acidic residues" evidence="1">
    <location>
        <begin position="53"/>
        <end position="128"/>
    </location>
</feature>
<feature type="compositionally biased region" description="Gly residues" evidence="1">
    <location>
        <begin position="130"/>
        <end position="142"/>
    </location>
</feature>
<reference evidence="2 3" key="1">
    <citation type="submission" date="2024-07" db="EMBL/GenBank/DDBJ databases">
        <title>Chromosome-level genome assembly of the water stick insect Ranatra chinensis (Heteroptera: Nepidae).</title>
        <authorList>
            <person name="Liu X."/>
        </authorList>
    </citation>
    <scope>NUCLEOTIDE SEQUENCE [LARGE SCALE GENOMIC DNA]</scope>
    <source>
        <strain evidence="2">Cailab_2021Rc</strain>
        <tissue evidence="2">Muscle</tissue>
    </source>
</reference>
<dbReference type="AlphaFoldDB" id="A0ABD0Y8H7"/>
<proteinExistence type="predicted"/>
<keyword evidence="3" id="KW-1185">Reference proteome</keyword>
<dbReference type="EMBL" id="JBFDAA010000012">
    <property type="protein sequence ID" value="KAL1123663.1"/>
    <property type="molecule type" value="Genomic_DNA"/>
</dbReference>
<gene>
    <name evidence="2" type="ORF">AAG570_002739</name>
</gene>
<dbReference type="Proteomes" id="UP001558652">
    <property type="component" value="Unassembled WGS sequence"/>
</dbReference>
<evidence type="ECO:0000313" key="3">
    <source>
        <dbReference type="Proteomes" id="UP001558652"/>
    </source>
</evidence>
<organism evidence="2 3">
    <name type="scientific">Ranatra chinensis</name>
    <dbReference type="NCBI Taxonomy" id="642074"/>
    <lineage>
        <taxon>Eukaryota</taxon>
        <taxon>Metazoa</taxon>
        <taxon>Ecdysozoa</taxon>
        <taxon>Arthropoda</taxon>
        <taxon>Hexapoda</taxon>
        <taxon>Insecta</taxon>
        <taxon>Pterygota</taxon>
        <taxon>Neoptera</taxon>
        <taxon>Paraneoptera</taxon>
        <taxon>Hemiptera</taxon>
        <taxon>Heteroptera</taxon>
        <taxon>Panheteroptera</taxon>
        <taxon>Nepomorpha</taxon>
        <taxon>Nepidae</taxon>
        <taxon>Ranatrinae</taxon>
        <taxon>Ranatra</taxon>
    </lineage>
</organism>
<feature type="region of interest" description="Disordered" evidence="1">
    <location>
        <begin position="159"/>
        <end position="181"/>
    </location>
</feature>